<feature type="compositionally biased region" description="Basic and acidic residues" evidence="1">
    <location>
        <begin position="363"/>
        <end position="388"/>
    </location>
</feature>
<feature type="region of interest" description="Disordered" evidence="1">
    <location>
        <begin position="75"/>
        <end position="105"/>
    </location>
</feature>
<protein>
    <submittedName>
        <fullName evidence="6">Uncharacterized protein</fullName>
    </submittedName>
</protein>
<sequence>MAEQAAADRKLSTKHRWRGKIFSNVVDEAVAKEAKQKQKLKLEEDVADFLKPSTQKSAPKPRIDIAAAQRYPGAHDIHANTPSPGHVALGIPSSLRGSENAKPKRAEGLTVSFVRTAPEIIGVGGEEYEEAPIEVSRRKGCAAVVNTDRLQGHKDDSVVGLRSPKFNGPRGEQANNQAAGSGSGSGDDNDLRERPPVLKRAQTSHGEISPPLQQKLEMGIIASHAPPLPPPPQRLGTMGLSERPPPIKRAPTGLQGVDDGISRPSMDSTFSMDSEDFSPHPLQRSQTGSIGSVAEENEDGSQPKALRRTQTGFGGITPKEDDPPRLPEMDLGEDDSPVDFKKHFLESEPSDPNSFAARVQHKMRAEEGRALHEAAARRFDTDMREGRRPSTSSSYSQSVGSPQSYTQTRPSYEPPMPSQGQLQPRSSNGTRPSQLPPAPPPSQLQSRPLNATRPSQEPPPQSRLQPRPSDATRPSREPSMPQPSELDPSLPEPRRSHARKPSQDPPIRKPLPTSNSMLDVDTQQRPSSSSSANFSIPLAHRNSPIAPASASNQKLQVDHYPSPTNNSLRASPLPTSRSSPSYVSSSPSRVEFSQPLNSPALALDRDPGMQVVPPQEGIQAVTSSSNQDPGMQVVSPSHQDGLQVVTPSALYRSDTRSQQGDAALADFADRVTHMQGIFRLTAELERPLHEVSLMQWLRAGIWWFLRGRTGMESLIRSRPRGDPMVQQQKQLLTQPHVDLAKTWWILAEVVQNHPALRRYGDSTVQSQAVAARGAGDIAMAEIFEVHDVVLYYLKLLLASMKRHQVMPPQSSLVQGQDQTIWIRYPNFSPDAQTILSGHSPKSLLLDRPTEQLNPANCMPLGDTKADFCYSRMFVQVSLTTEEAETDRVTMPCVLSILRPRDAISVKVSICSLNELVNICVQNDKNAGPTWEDVNWKVKSRGMYILLPRGFTLHVEFNEPDFRTLWAIVDHTNKVEANLRPREDERIVYDLTLRDFQYTDPTNPQVFPQERIKRCRTVIFEKCARSSEGGKRRLHRGYRFVVVTNPRNRTLSCVNHELGKQVPLNFEFKADAAEGGFPAIVLRVKEDGDKNARDEAAQKAKQCVIFLVFNDGKDRNMLFGTLTGMNVSPDETVFAQVPLKSFNIENADQAEGFSHSGKDVLKRLHWQDIKTLNLDPEAGNMDAPQTVLSESLRVVTRHSAGSLTDRMNMNPGELLIRLQTSGSAEISVLRNPQEDMGIAIDVKRTEPDIPDELAELLRTVTFASTLRSYLFHNLKDLHEFQMAITGFYVKFDGIASTFAIARRRMVVPIYKRWEASTVRLQIVQQDNICQLLAFFEDFSHADAMNFQLKSMDVFEKIERGGKHCVRLVDAKFALPVEERKGEGKIEKAEGRKEGWAGVRRRFVCLDVVEYPGEHDDIVVGFDTMAERDRFAEALPAATQIGRQITFKRKI</sequence>
<feature type="domain" description="DUF7611" evidence="2">
    <location>
        <begin position="824"/>
        <end position="978"/>
    </location>
</feature>
<dbReference type="Pfam" id="PF24587">
    <property type="entry name" value="DUF7612"/>
    <property type="match status" value="1"/>
</dbReference>
<dbReference type="InterPro" id="IPR056030">
    <property type="entry name" value="DUF7611"/>
</dbReference>
<dbReference type="InterPro" id="IPR056033">
    <property type="entry name" value="DUF7614"/>
</dbReference>
<dbReference type="Pfam" id="PF24589">
    <property type="entry name" value="DUF7614"/>
    <property type="match status" value="1"/>
</dbReference>
<accession>A0A8E2J9R4</accession>
<dbReference type="InterPro" id="IPR056032">
    <property type="entry name" value="DUF7613"/>
</dbReference>
<name>A0A8E2J9R4_9PEZI</name>
<dbReference type="Pfam" id="PF24586">
    <property type="entry name" value="DUF7611"/>
    <property type="match status" value="1"/>
</dbReference>
<feature type="compositionally biased region" description="Low complexity" evidence="1">
    <location>
        <begin position="389"/>
        <end position="405"/>
    </location>
</feature>
<reference evidence="6 7" key="1">
    <citation type="journal article" date="2016" name="Nat. Commun.">
        <title>Ectomycorrhizal ecology is imprinted in the genome of the dominant symbiotic fungus Cenococcum geophilum.</title>
        <authorList>
            <consortium name="DOE Joint Genome Institute"/>
            <person name="Peter M."/>
            <person name="Kohler A."/>
            <person name="Ohm R.A."/>
            <person name="Kuo A."/>
            <person name="Krutzmann J."/>
            <person name="Morin E."/>
            <person name="Arend M."/>
            <person name="Barry K.W."/>
            <person name="Binder M."/>
            <person name="Choi C."/>
            <person name="Clum A."/>
            <person name="Copeland A."/>
            <person name="Grisel N."/>
            <person name="Haridas S."/>
            <person name="Kipfer T."/>
            <person name="LaButti K."/>
            <person name="Lindquist E."/>
            <person name="Lipzen A."/>
            <person name="Maire R."/>
            <person name="Meier B."/>
            <person name="Mihaltcheva S."/>
            <person name="Molinier V."/>
            <person name="Murat C."/>
            <person name="Poggeler S."/>
            <person name="Quandt C.A."/>
            <person name="Sperisen C."/>
            <person name="Tritt A."/>
            <person name="Tisserant E."/>
            <person name="Crous P.W."/>
            <person name="Henrissat B."/>
            <person name="Nehls U."/>
            <person name="Egli S."/>
            <person name="Spatafora J.W."/>
            <person name="Grigoriev I.V."/>
            <person name="Martin F.M."/>
        </authorList>
    </citation>
    <scope>NUCLEOTIDE SEQUENCE [LARGE SCALE GENOMIC DNA]</scope>
    <source>
        <strain evidence="6 7">CBS 459.81</strain>
    </source>
</reference>
<proteinExistence type="predicted"/>
<evidence type="ECO:0000256" key="1">
    <source>
        <dbReference type="SAM" id="MobiDB-lite"/>
    </source>
</evidence>
<evidence type="ECO:0000313" key="7">
    <source>
        <dbReference type="Proteomes" id="UP000250266"/>
    </source>
</evidence>
<evidence type="ECO:0000259" key="5">
    <source>
        <dbReference type="Pfam" id="PF24589"/>
    </source>
</evidence>
<dbReference type="InterPro" id="IPR056031">
    <property type="entry name" value="DUF7612"/>
</dbReference>
<feature type="compositionally biased region" description="Low complexity" evidence="1">
    <location>
        <begin position="576"/>
        <end position="590"/>
    </location>
</feature>
<evidence type="ECO:0000259" key="2">
    <source>
        <dbReference type="Pfam" id="PF24586"/>
    </source>
</evidence>
<feature type="compositionally biased region" description="Basic and acidic residues" evidence="1">
    <location>
        <begin position="318"/>
        <end position="328"/>
    </location>
</feature>
<feature type="compositionally biased region" description="Polar residues" evidence="1">
    <location>
        <begin position="418"/>
        <end position="430"/>
    </location>
</feature>
<dbReference type="Pfam" id="PF24588">
    <property type="entry name" value="DUF7613"/>
    <property type="match status" value="1"/>
</dbReference>
<feature type="region of interest" description="Disordered" evidence="1">
    <location>
        <begin position="148"/>
        <end position="593"/>
    </location>
</feature>
<dbReference type="Proteomes" id="UP000250266">
    <property type="component" value="Unassembled WGS sequence"/>
</dbReference>
<feature type="domain" description="DUF7613" evidence="4">
    <location>
        <begin position="1128"/>
        <end position="1284"/>
    </location>
</feature>
<feature type="compositionally biased region" description="Low complexity" evidence="1">
    <location>
        <begin position="443"/>
        <end position="455"/>
    </location>
</feature>
<feature type="compositionally biased region" description="Polar residues" evidence="1">
    <location>
        <begin position="512"/>
        <end position="526"/>
    </location>
</feature>
<feature type="domain" description="DUF7612" evidence="3">
    <location>
        <begin position="980"/>
        <end position="1124"/>
    </location>
</feature>
<feature type="compositionally biased region" description="Polar residues" evidence="1">
    <location>
        <begin position="562"/>
        <end position="575"/>
    </location>
</feature>
<evidence type="ECO:0000313" key="6">
    <source>
        <dbReference type="EMBL" id="OCK74669.1"/>
    </source>
</evidence>
<feature type="domain" description="DUF7614" evidence="5">
    <location>
        <begin position="1290"/>
        <end position="1434"/>
    </location>
</feature>
<dbReference type="OrthoDB" id="4356615at2759"/>
<evidence type="ECO:0000259" key="4">
    <source>
        <dbReference type="Pfam" id="PF24588"/>
    </source>
</evidence>
<evidence type="ECO:0000259" key="3">
    <source>
        <dbReference type="Pfam" id="PF24587"/>
    </source>
</evidence>
<organism evidence="6 7">
    <name type="scientific">Lepidopterella palustris CBS 459.81</name>
    <dbReference type="NCBI Taxonomy" id="1314670"/>
    <lineage>
        <taxon>Eukaryota</taxon>
        <taxon>Fungi</taxon>
        <taxon>Dikarya</taxon>
        <taxon>Ascomycota</taxon>
        <taxon>Pezizomycotina</taxon>
        <taxon>Dothideomycetes</taxon>
        <taxon>Pleosporomycetidae</taxon>
        <taxon>Mytilinidiales</taxon>
        <taxon>Argynnaceae</taxon>
        <taxon>Lepidopterella</taxon>
    </lineage>
</organism>
<feature type="region of interest" description="Disordered" evidence="1">
    <location>
        <begin position="620"/>
        <end position="639"/>
    </location>
</feature>
<keyword evidence="7" id="KW-1185">Reference proteome</keyword>
<gene>
    <name evidence="6" type="ORF">K432DRAFT_409670</name>
</gene>
<dbReference type="EMBL" id="KV745435">
    <property type="protein sequence ID" value="OCK74669.1"/>
    <property type="molecule type" value="Genomic_DNA"/>
</dbReference>